<dbReference type="Proteomes" id="UP000221222">
    <property type="component" value="Unassembled WGS sequence"/>
</dbReference>
<dbReference type="AlphaFoldDB" id="A0A2G1DLA1"/>
<evidence type="ECO:0000313" key="3">
    <source>
        <dbReference type="Proteomes" id="UP000221222"/>
    </source>
</evidence>
<accession>A0A2G1DLA1</accession>
<reference evidence="2 3" key="1">
    <citation type="submission" date="2017-09" db="EMBL/GenBank/DDBJ databases">
        <title>Arcobacter canalis sp. nov., a new species isolated from a water canal contaminated with urban sewage.</title>
        <authorList>
            <person name="Perez-Cataluna A."/>
            <person name="Salas-Masso N."/>
            <person name="Figueras M.J."/>
        </authorList>
    </citation>
    <scope>NUCLEOTIDE SEQUENCE [LARGE SCALE GENOMIC DNA]</scope>
    <source>
        <strain evidence="2 3">F98-3</strain>
    </source>
</reference>
<protein>
    <submittedName>
        <fullName evidence="2">Uncharacterized protein</fullName>
    </submittedName>
</protein>
<dbReference type="EMBL" id="CP032098">
    <property type="protein sequence ID" value="AXX92760.1"/>
    <property type="molecule type" value="Genomic_DNA"/>
</dbReference>
<evidence type="ECO:0000313" key="2">
    <source>
        <dbReference type="EMBL" id="PHO19174.1"/>
    </source>
</evidence>
<dbReference type="EMBL" id="NXFY01000002">
    <property type="protein sequence ID" value="PHO19174.1"/>
    <property type="molecule type" value="Genomic_DNA"/>
</dbReference>
<organism evidence="2 3">
    <name type="scientific">Malaciobacter molluscorum LMG 25693</name>
    <dbReference type="NCBI Taxonomy" id="870501"/>
    <lineage>
        <taxon>Bacteria</taxon>
        <taxon>Pseudomonadati</taxon>
        <taxon>Campylobacterota</taxon>
        <taxon>Epsilonproteobacteria</taxon>
        <taxon>Campylobacterales</taxon>
        <taxon>Arcobacteraceae</taxon>
        <taxon>Malaciobacter</taxon>
    </lineage>
</organism>
<name>A0A2G1DLA1_9BACT</name>
<evidence type="ECO:0000313" key="4">
    <source>
        <dbReference type="Proteomes" id="UP000262712"/>
    </source>
</evidence>
<sequence length="154" mass="18149">MKILLLILSLTSLLMSQQYTFLVNKYNKAIELEAKIISTIAHLSINKKEDIKLYIPEISSVESEIYSKLFVLSKSCEDADFVYIKKDFDEITKCKNRKAIFFTNNYKKLLNNNIFIGAFFWSKSRPNIVFIKNRLMTKHILLPNTYQKFIEDFN</sequence>
<proteinExistence type="predicted"/>
<keyword evidence="3" id="KW-1185">Reference proteome</keyword>
<evidence type="ECO:0000313" key="1">
    <source>
        <dbReference type="EMBL" id="AXX92760.1"/>
    </source>
</evidence>
<dbReference type="KEGG" id="amol:AMOL_1796"/>
<dbReference type="Proteomes" id="UP000262712">
    <property type="component" value="Chromosome"/>
</dbReference>
<dbReference type="RefSeq" id="WP_099341534.1">
    <property type="nucleotide sequence ID" value="NZ_CP032098.1"/>
</dbReference>
<reference evidence="1 4" key="2">
    <citation type="submission" date="2018-08" db="EMBL/GenBank/DDBJ databases">
        <title>Complete genome of the Arcobacter molluscorum type strain LMG 25693.</title>
        <authorList>
            <person name="Miller W.G."/>
            <person name="Yee E."/>
            <person name="Bono J.L."/>
        </authorList>
    </citation>
    <scope>NUCLEOTIDE SEQUENCE [LARGE SCALE GENOMIC DNA]</scope>
    <source>
        <strain evidence="1 4">CECT 7696</strain>
    </source>
</reference>
<gene>
    <name evidence="1" type="ORF">AMOL_1796</name>
    <name evidence="2" type="ORF">CPU12_02715</name>
</gene>